<sequence>MTIASQKLNSNATTALHGAHIQNNSDTLVIIFQGVFTKTNEAYATNIIEGRIPDKDVKNLHSYYHFMKISERNDTRDYLYLEDYYSRLYGWYAFDNGKFIYEELSDELSRFIEAHGYKHVYVVGSSKGGVGAILMALQCPQIERVFTMVPDIRISTDGFGGSGRKLFFNENEVFEKRVKTMFEKQDIFKRLEKRENKPKFFFFTGVRDYGFKPLTNLHQKLRKEYDVESHLLIMPTPEPHSPLIKNHPNLMNYLIQNMDKERLWEDDEFTSVSPNAHIATYKTIGMK</sequence>
<dbReference type="RefSeq" id="WP_185548062.1">
    <property type="nucleotide sequence ID" value="NZ_JAARYD010000001.1"/>
</dbReference>
<evidence type="ECO:0000313" key="1">
    <source>
        <dbReference type="EMBL" id="MBC2174993.1"/>
    </source>
</evidence>
<accession>A0A7X0Z337</accession>
<dbReference type="Proteomes" id="UP000541735">
    <property type="component" value="Unassembled WGS sequence"/>
</dbReference>
<evidence type="ECO:0008006" key="3">
    <source>
        <dbReference type="Google" id="ProtNLM"/>
    </source>
</evidence>
<dbReference type="AlphaFoldDB" id="A0A7X0Z337"/>
<protein>
    <recommendedName>
        <fullName evidence="3">Alpha/beta hydrolase</fullName>
    </recommendedName>
</protein>
<dbReference type="Gene3D" id="3.40.50.1820">
    <property type="entry name" value="alpha/beta hydrolase"/>
    <property type="match status" value="1"/>
</dbReference>
<comment type="caution">
    <text evidence="1">The sequence shown here is derived from an EMBL/GenBank/DDBJ whole genome shotgun (WGS) entry which is preliminary data.</text>
</comment>
<dbReference type="SUPFAM" id="SSF53474">
    <property type="entry name" value="alpha/beta-Hydrolases"/>
    <property type="match status" value="1"/>
</dbReference>
<proteinExistence type="predicted"/>
<reference evidence="1 2" key="1">
    <citation type="submission" date="2020-03" db="EMBL/GenBank/DDBJ databases">
        <title>Soil Listeria distribution.</title>
        <authorList>
            <person name="Liao J."/>
            <person name="Wiedmann M."/>
        </authorList>
    </citation>
    <scope>NUCLEOTIDE SEQUENCE [LARGE SCALE GENOMIC DNA]</scope>
    <source>
        <strain evidence="1 2">FSL L7-0259</strain>
    </source>
</reference>
<organism evidence="1 2">
    <name type="scientific">Listeria booriae</name>
    <dbReference type="NCBI Taxonomy" id="1552123"/>
    <lineage>
        <taxon>Bacteria</taxon>
        <taxon>Bacillati</taxon>
        <taxon>Bacillota</taxon>
        <taxon>Bacilli</taxon>
        <taxon>Bacillales</taxon>
        <taxon>Listeriaceae</taxon>
        <taxon>Listeria</taxon>
    </lineage>
</organism>
<gene>
    <name evidence="1" type="ORF">HCB27_00080</name>
</gene>
<dbReference type="InterPro" id="IPR029058">
    <property type="entry name" value="AB_hydrolase_fold"/>
</dbReference>
<name>A0A7X0Z337_9LIST</name>
<dbReference type="EMBL" id="JAARYD010000001">
    <property type="protein sequence ID" value="MBC2174993.1"/>
    <property type="molecule type" value="Genomic_DNA"/>
</dbReference>
<evidence type="ECO:0000313" key="2">
    <source>
        <dbReference type="Proteomes" id="UP000541735"/>
    </source>
</evidence>